<feature type="region of interest" description="Disordered" evidence="1">
    <location>
        <begin position="85"/>
        <end position="133"/>
    </location>
</feature>
<dbReference type="STRING" id="69771.A0A1V6PA90"/>
<feature type="compositionally biased region" description="Basic and acidic residues" evidence="1">
    <location>
        <begin position="33"/>
        <end position="61"/>
    </location>
</feature>
<dbReference type="AlphaFoldDB" id="A0A1V6PA90"/>
<dbReference type="Proteomes" id="UP000191522">
    <property type="component" value="Unassembled WGS sequence"/>
</dbReference>
<gene>
    <name evidence="2" type="ORF">PENDEC_c013G03340</name>
</gene>
<dbReference type="OMA" id="DQKTRGQ"/>
<reference evidence="3" key="1">
    <citation type="journal article" date="2017" name="Nat. Microbiol.">
        <title>Global analysis of biosynthetic gene clusters reveals vast potential of secondary metabolite production in Penicillium species.</title>
        <authorList>
            <person name="Nielsen J.C."/>
            <person name="Grijseels S."/>
            <person name="Prigent S."/>
            <person name="Ji B."/>
            <person name="Dainat J."/>
            <person name="Nielsen K.F."/>
            <person name="Frisvad J.C."/>
            <person name="Workman M."/>
            <person name="Nielsen J."/>
        </authorList>
    </citation>
    <scope>NUCLEOTIDE SEQUENCE [LARGE SCALE GENOMIC DNA]</scope>
    <source>
        <strain evidence="3">IBT 11843</strain>
    </source>
</reference>
<evidence type="ECO:0000256" key="1">
    <source>
        <dbReference type="SAM" id="MobiDB-lite"/>
    </source>
</evidence>
<name>A0A1V6PA90_PENDC</name>
<organism evidence="2 3">
    <name type="scientific">Penicillium decumbens</name>
    <dbReference type="NCBI Taxonomy" id="69771"/>
    <lineage>
        <taxon>Eukaryota</taxon>
        <taxon>Fungi</taxon>
        <taxon>Dikarya</taxon>
        <taxon>Ascomycota</taxon>
        <taxon>Pezizomycotina</taxon>
        <taxon>Eurotiomycetes</taxon>
        <taxon>Eurotiomycetidae</taxon>
        <taxon>Eurotiales</taxon>
        <taxon>Aspergillaceae</taxon>
        <taxon>Penicillium</taxon>
    </lineage>
</organism>
<accession>A0A1V6PA90</accession>
<feature type="compositionally biased region" description="Basic and acidic residues" evidence="1">
    <location>
        <begin position="89"/>
        <end position="106"/>
    </location>
</feature>
<evidence type="ECO:0000313" key="3">
    <source>
        <dbReference type="Proteomes" id="UP000191522"/>
    </source>
</evidence>
<dbReference type="OrthoDB" id="4504900at2759"/>
<dbReference type="EMBL" id="MDYL01000013">
    <property type="protein sequence ID" value="OQD73901.1"/>
    <property type="molecule type" value="Genomic_DNA"/>
</dbReference>
<sequence length="133" mass="14273">MPDDAQKNHPTTSVHGGSSAVPTPANAAGWGDRTFRRGGSEKEPINEGEGHVPANKPRDTIGKFLGLRDQKERAETKFSQMAALADDMEPVREDGEPTCASEDHSFMGRKPGGSDTWPGWEQAKNVFGAGNPN</sequence>
<protein>
    <submittedName>
        <fullName evidence="2">Uncharacterized protein</fullName>
    </submittedName>
</protein>
<keyword evidence="3" id="KW-1185">Reference proteome</keyword>
<evidence type="ECO:0000313" key="2">
    <source>
        <dbReference type="EMBL" id="OQD73901.1"/>
    </source>
</evidence>
<comment type="caution">
    <text evidence="2">The sequence shown here is derived from an EMBL/GenBank/DDBJ whole genome shotgun (WGS) entry which is preliminary data.</text>
</comment>
<feature type="region of interest" description="Disordered" evidence="1">
    <location>
        <begin position="1"/>
        <end position="61"/>
    </location>
</feature>
<proteinExistence type="predicted"/>